<dbReference type="InterPro" id="IPR002669">
    <property type="entry name" value="UreD"/>
</dbReference>
<keyword evidence="5" id="KW-1185">Reference proteome</keyword>
<sequence length="282" mass="30757">MSWLGHLTLDYRLDGDRTTALDRHDGPLRVLQRLYPEGPRVCHHVLVHPPGGIVGGDVLDIQANLAADTHALITTPGATRFYRSSGPEAVQSLTARVADGARLEWLPLETIAYRSSVATNRMRFELAPGAEMIGWDVLALGLPAAGEAFEQAASPVGSRYTQEIEVPGVWLERGTVRADDTALLDSPLGWAGHRVMGTAWLAAGSPLARERREALLDHARQAASAHELATTAGATSPHAEVIVLRVLGPRVEPVMQLLAQVWARWRTEAWQIDPVPPRVWRT</sequence>
<keyword evidence="3" id="KW-0963">Cytoplasm</keyword>
<name>A0A2U8FTK0_9BURK</name>
<dbReference type="HAMAP" id="MF_01384">
    <property type="entry name" value="UreD"/>
    <property type="match status" value="1"/>
</dbReference>
<accession>A0A2U8FTK0</accession>
<keyword evidence="2 3" id="KW-0143">Chaperone</keyword>
<dbReference type="PANTHER" id="PTHR33643">
    <property type="entry name" value="UREASE ACCESSORY PROTEIN D"/>
    <property type="match status" value="1"/>
</dbReference>
<dbReference type="KEGG" id="aon:DEH84_10070"/>
<proteinExistence type="inferred from homology"/>
<evidence type="ECO:0000313" key="4">
    <source>
        <dbReference type="EMBL" id="AWI53744.1"/>
    </source>
</evidence>
<keyword evidence="3" id="KW-0996">Nickel insertion</keyword>
<dbReference type="Proteomes" id="UP000244892">
    <property type="component" value="Chromosome"/>
</dbReference>
<comment type="function">
    <text evidence="3">Required for maturation of urease via the functional incorporation of the urease nickel metallocenter.</text>
</comment>
<comment type="similarity">
    <text evidence="1 3">Belongs to the UreD family.</text>
</comment>
<evidence type="ECO:0000256" key="1">
    <source>
        <dbReference type="ARBA" id="ARBA00007177"/>
    </source>
</evidence>
<dbReference type="Pfam" id="PF01774">
    <property type="entry name" value="UreD"/>
    <property type="match status" value="1"/>
</dbReference>
<dbReference type="PANTHER" id="PTHR33643:SF1">
    <property type="entry name" value="UREASE ACCESSORY PROTEIN D"/>
    <property type="match status" value="1"/>
</dbReference>
<dbReference type="OrthoDB" id="9798842at2"/>
<dbReference type="AlphaFoldDB" id="A0A2U8FTK0"/>
<dbReference type="GO" id="GO:0016151">
    <property type="term" value="F:nickel cation binding"/>
    <property type="evidence" value="ECO:0007669"/>
    <property type="project" value="UniProtKB-UniRule"/>
</dbReference>
<dbReference type="GO" id="GO:0005737">
    <property type="term" value="C:cytoplasm"/>
    <property type="evidence" value="ECO:0007669"/>
    <property type="project" value="UniProtKB-SubCell"/>
</dbReference>
<comment type="subunit">
    <text evidence="3">UreD, UreF and UreG form a complex that acts as a GTP-hydrolysis-dependent molecular chaperone, activating the urease apoprotein by helping to assemble the nickel containing metallocenter of UreC. The UreE protein probably delivers the nickel.</text>
</comment>
<protein>
    <recommendedName>
        <fullName evidence="3">Urease accessory protein UreD</fullName>
    </recommendedName>
</protein>
<gene>
    <name evidence="3" type="primary">ureD</name>
    <name evidence="4" type="ORF">DEH84_10070</name>
</gene>
<dbReference type="RefSeq" id="WP_109036743.1">
    <property type="nucleotide sequence ID" value="NZ_CP029210.1"/>
</dbReference>
<reference evidence="4 5" key="1">
    <citation type="submission" date="2018-05" db="EMBL/GenBank/DDBJ databases">
        <title>complete genome sequence of Aquabacterium olei NBRC 110486.</title>
        <authorList>
            <person name="Tang B."/>
            <person name="Chang J."/>
            <person name="Zhang L."/>
            <person name="Yang H."/>
        </authorList>
    </citation>
    <scope>NUCLEOTIDE SEQUENCE [LARGE SCALE GENOMIC DNA]</scope>
    <source>
        <strain evidence="4 5">NBRC 110486</strain>
    </source>
</reference>
<dbReference type="EMBL" id="CP029210">
    <property type="protein sequence ID" value="AWI53744.1"/>
    <property type="molecule type" value="Genomic_DNA"/>
</dbReference>
<comment type="subcellular location">
    <subcellularLocation>
        <location evidence="3">Cytoplasm</location>
    </subcellularLocation>
</comment>
<evidence type="ECO:0000313" key="5">
    <source>
        <dbReference type="Proteomes" id="UP000244892"/>
    </source>
</evidence>
<organism evidence="4 5">
    <name type="scientific">Aquabacterium olei</name>
    <dbReference type="NCBI Taxonomy" id="1296669"/>
    <lineage>
        <taxon>Bacteria</taxon>
        <taxon>Pseudomonadati</taxon>
        <taxon>Pseudomonadota</taxon>
        <taxon>Betaproteobacteria</taxon>
        <taxon>Burkholderiales</taxon>
        <taxon>Aquabacterium</taxon>
    </lineage>
</organism>
<evidence type="ECO:0000256" key="2">
    <source>
        <dbReference type="ARBA" id="ARBA00023186"/>
    </source>
</evidence>
<evidence type="ECO:0000256" key="3">
    <source>
        <dbReference type="HAMAP-Rule" id="MF_01384"/>
    </source>
</evidence>